<protein>
    <recommendedName>
        <fullName evidence="5">Demethylmenaquinone methyltransferase</fullName>
        <ecNumber evidence="5">2.1.1.163</ecNumber>
    </recommendedName>
</protein>
<dbReference type="HAMAP" id="MF_01813">
    <property type="entry name" value="MenG_UbiE_methyltr"/>
    <property type="match status" value="1"/>
</dbReference>
<comment type="catalytic activity">
    <reaction evidence="5">
        <text>a 2-demethylmenaquinol + S-adenosyl-L-methionine = a menaquinol + S-adenosyl-L-homocysteine + H(+)</text>
        <dbReference type="Rhea" id="RHEA:42640"/>
        <dbReference type="Rhea" id="RHEA-COMP:9539"/>
        <dbReference type="Rhea" id="RHEA-COMP:9563"/>
        <dbReference type="ChEBI" id="CHEBI:15378"/>
        <dbReference type="ChEBI" id="CHEBI:18151"/>
        <dbReference type="ChEBI" id="CHEBI:55437"/>
        <dbReference type="ChEBI" id="CHEBI:57856"/>
        <dbReference type="ChEBI" id="CHEBI:59789"/>
        <dbReference type="EC" id="2.1.1.163"/>
    </reaction>
</comment>
<evidence type="ECO:0000256" key="3">
    <source>
        <dbReference type="ARBA" id="ARBA00022679"/>
    </source>
</evidence>
<proteinExistence type="inferred from homology"/>
<name>A0A4R2EMW5_9BACT</name>
<accession>A0A4R2EMW5</accession>
<dbReference type="NCBIfam" id="TIGR01934">
    <property type="entry name" value="MenG_MenH_UbiE"/>
    <property type="match status" value="1"/>
</dbReference>
<evidence type="ECO:0000256" key="4">
    <source>
        <dbReference type="ARBA" id="ARBA00022691"/>
    </source>
</evidence>
<dbReference type="GO" id="GO:0032259">
    <property type="term" value="P:methylation"/>
    <property type="evidence" value="ECO:0007669"/>
    <property type="project" value="UniProtKB-KW"/>
</dbReference>
<feature type="binding site" evidence="5">
    <location>
        <position position="696"/>
    </location>
    <ligand>
        <name>S-adenosyl-L-methionine</name>
        <dbReference type="ChEBI" id="CHEBI:59789"/>
    </ligand>
</feature>
<dbReference type="RefSeq" id="WP_243649628.1">
    <property type="nucleotide sequence ID" value="NZ_SLWB01000010.1"/>
</dbReference>
<dbReference type="Pfam" id="PF01209">
    <property type="entry name" value="Ubie_methyltran"/>
    <property type="match status" value="1"/>
</dbReference>
<reference evidence="6 7" key="1">
    <citation type="submission" date="2019-03" db="EMBL/GenBank/DDBJ databases">
        <title>Genomic Encyclopedia of Archaeal and Bacterial Type Strains, Phase II (KMG-II): from individual species to whole genera.</title>
        <authorList>
            <person name="Goeker M."/>
        </authorList>
    </citation>
    <scope>NUCLEOTIDE SEQUENCE [LARGE SCALE GENOMIC DNA]</scope>
    <source>
        <strain evidence="6 7">RL-C</strain>
    </source>
</reference>
<dbReference type="AlphaFoldDB" id="A0A4R2EMW5"/>
<sequence length="870" mass="96766">MLIAKTGNSPTENDQIGHFLSAKIADYNAMPDSRKSLIRMLFRHCIACSDSAFDDLPINFRIHQSIFGQRDAGMSSIVLSNPKPSFSLLSGVVPFYNRTSFHLGKIIDYTAKFYASSGCAVVASRMAYSKTLTKPMLISLDIGLSNDSEAFSLTHPFYKVYAVTFSGESSSSLLKEYDFFDILCSLRSVGSDIFYSLIEEESDCCFVVRLATQFGYKFLLDTDLLKESAGHKTFLCVVSPTAVDRFEEVCKNLNAVSCGTVFEGVEESVFIRNGERLLFSSILVNEIILLAVSYQCYGSSSVKLHRSEETFVPQSHHVERSIQDVLENIEYVSPSLLASRFDSCINTYQTSVARSPYVTYFAVKGIGRFMVSLDTYVHDADLGGALDSTLRVIFEHQAYGATPSLALIRLIERTGSNGGYGQRMIDELIRFLDIFSIRCKIEREEIASISADYVLSFGLVSKLEHKVSELMSGFKQKGELIYSIDLASCGTGCSTSSNEELPFSNRIISNLVSSKIVNAISPISRGGLFFSLFSMGESLNLGFDITGDTEQSSEKFLFDDSIGRTVLAVSEEHEAHFVDFMQETGVPITLLGHVTKGEIRIDDVSYGFIADLKKKVSFAFDNNIKKMASKKVVKPYADSQSTKKEQVASMFDNIAYKYDFLNHFLSLGIDKLWRKKLVKEVGKYRPSRILDVATGTGDLAIALSKLRPQNIVGIDISTKMVEVGVEKVKKEKLDGVIFLQKGDSEIINFDSSTFDFATVAFGVRNFENPLLGLREMHRVLKPGGGVAVLEFAMPTKFPIRNLYKFYFFRILPFVGRFFSKDRSAYTYLPESVEAFPSGASFLALLKEAGFTKARIIPLTFGVANIYIGEK</sequence>
<dbReference type="InterPro" id="IPR029063">
    <property type="entry name" value="SAM-dependent_MTases_sf"/>
</dbReference>
<feature type="binding site" evidence="5">
    <location>
        <begin position="743"/>
        <end position="744"/>
    </location>
    <ligand>
        <name>S-adenosyl-L-methionine</name>
        <dbReference type="ChEBI" id="CHEBI:59789"/>
    </ligand>
</feature>
<evidence type="ECO:0000256" key="5">
    <source>
        <dbReference type="HAMAP-Rule" id="MF_01813"/>
    </source>
</evidence>
<comment type="caution">
    <text evidence="6">The sequence shown here is derived from an EMBL/GenBank/DDBJ whole genome shotgun (WGS) entry which is preliminary data.</text>
</comment>
<organism evidence="6 7">
    <name type="scientific">Acetobacteroides hydrogenigenes</name>
    <dbReference type="NCBI Taxonomy" id="979970"/>
    <lineage>
        <taxon>Bacteria</taxon>
        <taxon>Pseudomonadati</taxon>
        <taxon>Bacteroidota</taxon>
        <taxon>Bacteroidia</taxon>
        <taxon>Bacteroidales</taxon>
        <taxon>Rikenellaceae</taxon>
        <taxon>Acetobacteroides</taxon>
    </lineage>
</organism>
<evidence type="ECO:0000256" key="1">
    <source>
        <dbReference type="ARBA" id="ARBA00022428"/>
    </source>
</evidence>
<dbReference type="CDD" id="cd02440">
    <property type="entry name" value="AdoMet_MTases"/>
    <property type="match status" value="1"/>
</dbReference>
<comment type="caution">
    <text evidence="5">Lacks conserved residue(s) required for the propagation of feature annotation.</text>
</comment>
<dbReference type="GO" id="GO:0043770">
    <property type="term" value="F:demethylmenaquinone methyltransferase activity"/>
    <property type="evidence" value="ECO:0007669"/>
    <property type="project" value="UniProtKB-UniRule"/>
</dbReference>
<comment type="function">
    <text evidence="5">Methyltransferase required for the conversion of demethylmenaquinol (DMKH2) to menaquinol (MKH2).</text>
</comment>
<dbReference type="PANTHER" id="PTHR43591:SF24">
    <property type="entry name" value="2-METHOXY-6-POLYPRENYL-1,4-BENZOQUINOL METHYLASE, MITOCHONDRIAL"/>
    <property type="match status" value="1"/>
</dbReference>
<feature type="binding site" evidence="5">
    <location>
        <position position="715"/>
    </location>
    <ligand>
        <name>S-adenosyl-L-methionine</name>
        <dbReference type="ChEBI" id="CHEBI:59789"/>
    </ligand>
</feature>
<dbReference type="SUPFAM" id="SSF56042">
    <property type="entry name" value="PurM C-terminal domain-like"/>
    <property type="match status" value="1"/>
</dbReference>
<dbReference type="Gene3D" id="3.40.50.150">
    <property type="entry name" value="Vaccinia Virus protein VP39"/>
    <property type="match status" value="1"/>
</dbReference>
<keyword evidence="6" id="KW-0830">Ubiquinone</keyword>
<dbReference type="Proteomes" id="UP000294830">
    <property type="component" value="Unassembled WGS sequence"/>
</dbReference>
<dbReference type="PROSITE" id="PS01183">
    <property type="entry name" value="UBIE_1"/>
    <property type="match status" value="1"/>
</dbReference>
<dbReference type="EMBL" id="SLWB01000010">
    <property type="protein sequence ID" value="TCN65699.1"/>
    <property type="molecule type" value="Genomic_DNA"/>
</dbReference>
<dbReference type="InterPro" id="IPR023576">
    <property type="entry name" value="UbiE/COQ5_MeTrFase_CS"/>
</dbReference>
<dbReference type="UniPathway" id="UPA00079">
    <property type="reaction ID" value="UER00169"/>
</dbReference>
<keyword evidence="4 5" id="KW-0949">S-adenosyl-L-methionine</keyword>
<dbReference type="NCBIfam" id="NF001244">
    <property type="entry name" value="PRK00216.1-5"/>
    <property type="match status" value="1"/>
</dbReference>
<comment type="pathway">
    <text evidence="5">Quinol/quinone metabolism; menaquinone biosynthesis; menaquinol from 1,4-dihydroxy-2-naphthoate: step 2/2.</text>
</comment>
<keyword evidence="7" id="KW-1185">Reference proteome</keyword>
<comment type="similarity">
    <text evidence="5">Belongs to the class I-like SAM-binding methyltransferase superfamily. MenG/UbiE family.</text>
</comment>
<evidence type="ECO:0000313" key="6">
    <source>
        <dbReference type="EMBL" id="TCN65699.1"/>
    </source>
</evidence>
<keyword evidence="2 5" id="KW-0489">Methyltransferase</keyword>
<keyword evidence="3 5" id="KW-0808">Transferase</keyword>
<dbReference type="PANTHER" id="PTHR43591">
    <property type="entry name" value="METHYLTRANSFERASE"/>
    <property type="match status" value="1"/>
</dbReference>
<evidence type="ECO:0000313" key="7">
    <source>
        <dbReference type="Proteomes" id="UP000294830"/>
    </source>
</evidence>
<gene>
    <name evidence="5" type="primary">menG</name>
    <name evidence="6" type="ORF">CLV25_11089</name>
</gene>
<dbReference type="GO" id="GO:0009234">
    <property type="term" value="P:menaquinone biosynthetic process"/>
    <property type="evidence" value="ECO:0007669"/>
    <property type="project" value="UniProtKB-UniRule"/>
</dbReference>
<dbReference type="EC" id="2.1.1.163" evidence="5"/>
<dbReference type="SUPFAM" id="SSF53335">
    <property type="entry name" value="S-adenosyl-L-methionine-dependent methyltransferases"/>
    <property type="match status" value="1"/>
</dbReference>
<dbReference type="InterPro" id="IPR036676">
    <property type="entry name" value="PurM-like_C_sf"/>
</dbReference>
<keyword evidence="1 5" id="KW-0474">Menaquinone biosynthesis</keyword>
<evidence type="ECO:0000256" key="2">
    <source>
        <dbReference type="ARBA" id="ARBA00022603"/>
    </source>
</evidence>
<dbReference type="PROSITE" id="PS51608">
    <property type="entry name" value="SAM_MT_UBIE"/>
    <property type="match status" value="1"/>
</dbReference>
<dbReference type="InterPro" id="IPR004033">
    <property type="entry name" value="UbiE/COQ5_MeTrFase"/>
</dbReference>
<dbReference type="Gene3D" id="3.90.650.10">
    <property type="entry name" value="PurM-like C-terminal domain"/>
    <property type="match status" value="1"/>
</dbReference>